<dbReference type="Gene3D" id="1.10.8.270">
    <property type="entry name" value="putative rabgap domain of human tbc1 domain family member 14 like domains"/>
    <property type="match status" value="1"/>
</dbReference>
<reference evidence="4" key="1">
    <citation type="submission" date="2021-02" db="EMBL/GenBank/DDBJ databases">
        <authorList>
            <person name="Dougan E. K."/>
            <person name="Rhodes N."/>
            <person name="Thang M."/>
            <person name="Chan C."/>
        </authorList>
    </citation>
    <scope>NUCLEOTIDE SEQUENCE</scope>
</reference>
<dbReference type="Gene3D" id="1.10.472.80">
    <property type="entry name" value="Ypt/Rab-GAP domain of gyp1p, domain 3"/>
    <property type="match status" value="1"/>
</dbReference>
<dbReference type="InterPro" id="IPR035969">
    <property type="entry name" value="Rab-GAP_TBC_sf"/>
</dbReference>
<comment type="caution">
    <text evidence="4">The sequence shown here is derived from an EMBL/GenBank/DDBJ whole genome shotgun (WGS) entry which is preliminary data.</text>
</comment>
<accession>A0A813GPU4</accession>
<dbReference type="GO" id="GO:0005096">
    <property type="term" value="F:GTPase activator activity"/>
    <property type="evidence" value="ECO:0007669"/>
    <property type="project" value="TreeGrafter"/>
</dbReference>
<name>A0A813GPU4_POLGL</name>
<feature type="transmembrane region" description="Helical" evidence="2">
    <location>
        <begin position="381"/>
        <end position="399"/>
    </location>
</feature>
<feature type="region of interest" description="Disordered" evidence="1">
    <location>
        <begin position="457"/>
        <end position="583"/>
    </location>
</feature>
<feature type="region of interest" description="Disordered" evidence="1">
    <location>
        <begin position="68"/>
        <end position="95"/>
    </location>
</feature>
<protein>
    <recommendedName>
        <fullName evidence="3">Rab-GAP TBC domain-containing protein</fullName>
    </recommendedName>
</protein>
<dbReference type="SMART" id="SM00164">
    <property type="entry name" value="TBC"/>
    <property type="match status" value="1"/>
</dbReference>
<keyword evidence="5" id="KW-1185">Reference proteome</keyword>
<feature type="compositionally biased region" description="Gly residues" evidence="1">
    <location>
        <begin position="497"/>
        <end position="520"/>
    </location>
</feature>
<dbReference type="PANTHER" id="PTHR22957:SF661">
    <property type="entry name" value="GH16847P"/>
    <property type="match status" value="1"/>
</dbReference>
<dbReference type="Pfam" id="PF00566">
    <property type="entry name" value="RabGAP-TBC"/>
    <property type="match status" value="1"/>
</dbReference>
<dbReference type="AlphaFoldDB" id="A0A813GPU4"/>
<dbReference type="SUPFAM" id="SSF47923">
    <property type="entry name" value="Ypt/Rab-GAP domain of gyp1p"/>
    <property type="match status" value="2"/>
</dbReference>
<gene>
    <name evidence="4" type="ORF">PGLA1383_LOCUS44103</name>
</gene>
<evidence type="ECO:0000256" key="1">
    <source>
        <dbReference type="SAM" id="MobiDB-lite"/>
    </source>
</evidence>
<sequence>MADLMGAPALVAAAVRPRPVPVEADGARDFLRRTAEYTAACLPITLMEYCRPTLWLWLASSANPSLGGRRAGGASSSGRESEAGGEDALEAGAQSQKRQQHLQSEILKDLARTPESLLVAAGLFEGTESRVQRATVERLLMTFAHHRPDVGYCQGLNFVAALLLCVLGNEHSAFVVFCGLMSKLPEEMFCSDPERLASCRLALQDRVWRALAADRPRLAAHLDSIGLDLNLFLPRWLTTVFSGVLSVPATVRLWDHVLGAGGHGAAVRLALAIVLRAEAKLMQCSEMGDVVEELALAASQVSTAADIDRMLLREMPPWRFERAEERAAAAAAGSGSTVFIQLMCVLASGWALLQGVLGAVSASRFCKLSSRRWHRRRSRHLLRGWIILALLIPLCLRHPPRLPRISHLAEQALLPLDSWFESTDLGRTGATASTASPARSGLQVRWHSVVRRAFPAFLPPEPWPRSKKTSSPPGEVLCDEPPGPKDPDIGGPDTDGHGGSGSGGDGESGGDRPGPGGGSSGPLPDSKAPPAASQSQIQSQSQSQSPAARLNEDAHLRAQQVQKRSEQALRLRSAPPGAKPGLA</sequence>
<dbReference type="PANTHER" id="PTHR22957">
    <property type="entry name" value="TBC1 DOMAIN FAMILY MEMBER GTPASE-ACTIVATING PROTEIN"/>
    <property type="match status" value="1"/>
</dbReference>
<dbReference type="InterPro" id="IPR000195">
    <property type="entry name" value="Rab-GAP-TBC_dom"/>
</dbReference>
<evidence type="ECO:0000259" key="3">
    <source>
        <dbReference type="PROSITE" id="PS50086"/>
    </source>
</evidence>
<feature type="transmembrane region" description="Helical" evidence="2">
    <location>
        <begin position="338"/>
        <end position="360"/>
    </location>
</feature>
<evidence type="ECO:0000313" key="4">
    <source>
        <dbReference type="EMBL" id="CAE8627308.1"/>
    </source>
</evidence>
<keyword evidence="2" id="KW-1133">Transmembrane helix</keyword>
<evidence type="ECO:0000256" key="2">
    <source>
        <dbReference type="SAM" id="Phobius"/>
    </source>
</evidence>
<dbReference type="EMBL" id="CAJNNV010029141">
    <property type="protein sequence ID" value="CAE8627308.1"/>
    <property type="molecule type" value="Genomic_DNA"/>
</dbReference>
<dbReference type="OrthoDB" id="294251at2759"/>
<dbReference type="Proteomes" id="UP000654075">
    <property type="component" value="Unassembled WGS sequence"/>
</dbReference>
<proteinExistence type="predicted"/>
<dbReference type="PROSITE" id="PS50086">
    <property type="entry name" value="TBC_RABGAP"/>
    <property type="match status" value="1"/>
</dbReference>
<keyword evidence="2" id="KW-0812">Transmembrane</keyword>
<keyword evidence="2" id="KW-0472">Membrane</keyword>
<feature type="compositionally biased region" description="Low complexity" evidence="1">
    <location>
        <begin position="521"/>
        <end position="548"/>
    </location>
</feature>
<organism evidence="4 5">
    <name type="scientific">Polarella glacialis</name>
    <name type="common">Dinoflagellate</name>
    <dbReference type="NCBI Taxonomy" id="89957"/>
    <lineage>
        <taxon>Eukaryota</taxon>
        <taxon>Sar</taxon>
        <taxon>Alveolata</taxon>
        <taxon>Dinophyceae</taxon>
        <taxon>Suessiales</taxon>
        <taxon>Suessiaceae</taxon>
        <taxon>Polarella</taxon>
    </lineage>
</organism>
<feature type="domain" description="Rab-GAP TBC" evidence="3">
    <location>
        <begin position="45"/>
        <end position="261"/>
    </location>
</feature>
<evidence type="ECO:0000313" key="5">
    <source>
        <dbReference type="Proteomes" id="UP000654075"/>
    </source>
</evidence>